<dbReference type="RefSeq" id="WP_203925843.1">
    <property type="nucleotide sequence ID" value="NZ_BOPH01000010.1"/>
</dbReference>
<keyword evidence="4" id="KW-1185">Reference proteome</keyword>
<evidence type="ECO:0000313" key="3">
    <source>
        <dbReference type="EMBL" id="GIJ65844.1"/>
    </source>
</evidence>
<accession>A0A8J4E8X7</accession>
<sequence length="376" mass="39455">MTTSTEDLLRQALQRQAERAPDPDRVRADLPRRAVRRSRRRYGTLAGGLVAAAALTAFAVPVLALDDAPVPQGAGPGAPASSPASSGPAAPVAPTAVDLRYKPTWLPAGLTERSRTVPLASGFGYDGPVRVWKRANTDSGFDMGGSRLEFAVVKTQNGVDQFDDGGQPVDINGRPGRISGGAANRKSSVHWVIDPQTVIFIHNIEVVSEADLLKIARSVQPDQGQVPVPMRFGWLPAGLSPAASQLVGDSASRWQLELTGYGKSPGADSATTEKKESTRSADRGIYARLGPSTDAPEGGESIVVAGRPARLVTRAIEGPAAGMGQHAWVVIDLASGLKLTVFTLFPDVSREDLLATAAAVEVGQLPDLGWLGAPTR</sequence>
<keyword evidence="2" id="KW-0812">Transmembrane</keyword>
<dbReference type="EMBL" id="BOPH01000010">
    <property type="protein sequence ID" value="GIJ65844.1"/>
    <property type="molecule type" value="Genomic_DNA"/>
</dbReference>
<name>A0A8J4E8X7_9ACTN</name>
<keyword evidence="2" id="KW-1133">Transmembrane helix</keyword>
<gene>
    <name evidence="3" type="ORF">Voc01_007610</name>
</gene>
<organism evidence="3 4">
    <name type="scientific">Virgisporangium ochraceum</name>
    <dbReference type="NCBI Taxonomy" id="65505"/>
    <lineage>
        <taxon>Bacteria</taxon>
        <taxon>Bacillati</taxon>
        <taxon>Actinomycetota</taxon>
        <taxon>Actinomycetes</taxon>
        <taxon>Micromonosporales</taxon>
        <taxon>Micromonosporaceae</taxon>
        <taxon>Virgisporangium</taxon>
    </lineage>
</organism>
<feature type="compositionally biased region" description="Basic and acidic residues" evidence="1">
    <location>
        <begin position="271"/>
        <end position="282"/>
    </location>
</feature>
<dbReference type="Proteomes" id="UP000635606">
    <property type="component" value="Unassembled WGS sequence"/>
</dbReference>
<evidence type="ECO:0000313" key="4">
    <source>
        <dbReference type="Proteomes" id="UP000635606"/>
    </source>
</evidence>
<proteinExistence type="predicted"/>
<feature type="region of interest" description="Disordered" evidence="1">
    <location>
        <begin position="73"/>
        <end position="92"/>
    </location>
</feature>
<feature type="transmembrane region" description="Helical" evidence="2">
    <location>
        <begin position="42"/>
        <end position="64"/>
    </location>
</feature>
<evidence type="ECO:0000256" key="2">
    <source>
        <dbReference type="SAM" id="Phobius"/>
    </source>
</evidence>
<feature type="region of interest" description="Disordered" evidence="1">
    <location>
        <begin position="259"/>
        <end position="291"/>
    </location>
</feature>
<dbReference type="AlphaFoldDB" id="A0A8J4E8X7"/>
<comment type="caution">
    <text evidence="3">The sequence shown here is derived from an EMBL/GenBank/DDBJ whole genome shotgun (WGS) entry which is preliminary data.</text>
</comment>
<evidence type="ECO:0000256" key="1">
    <source>
        <dbReference type="SAM" id="MobiDB-lite"/>
    </source>
</evidence>
<keyword evidence="2" id="KW-0472">Membrane</keyword>
<reference evidence="3" key="1">
    <citation type="submission" date="2021-01" db="EMBL/GenBank/DDBJ databases">
        <title>Whole genome shotgun sequence of Virgisporangium ochraceum NBRC 16418.</title>
        <authorList>
            <person name="Komaki H."/>
            <person name="Tamura T."/>
        </authorList>
    </citation>
    <scope>NUCLEOTIDE SEQUENCE</scope>
    <source>
        <strain evidence="3">NBRC 16418</strain>
    </source>
</reference>
<protein>
    <submittedName>
        <fullName evidence="3">Uncharacterized protein</fullName>
    </submittedName>
</protein>